<protein>
    <recommendedName>
        <fullName evidence="3">HNH endonuclease</fullName>
    </recommendedName>
</protein>
<dbReference type="Proteomes" id="UP000635885">
    <property type="component" value="Unassembled WGS sequence"/>
</dbReference>
<gene>
    <name evidence="1" type="ORF">GCM10010993_12960</name>
</gene>
<keyword evidence="2" id="KW-1185">Reference proteome</keyword>
<reference evidence="2" key="1">
    <citation type="journal article" date="2019" name="Int. J. Syst. Evol. Microbiol.">
        <title>The Global Catalogue of Microorganisms (GCM) 10K type strain sequencing project: providing services to taxonomists for standard genome sequencing and annotation.</title>
        <authorList>
            <consortium name="The Broad Institute Genomics Platform"/>
            <consortium name="The Broad Institute Genome Sequencing Center for Infectious Disease"/>
            <person name="Wu L."/>
            <person name="Ma J."/>
        </authorList>
    </citation>
    <scope>NUCLEOTIDE SEQUENCE [LARGE SCALE GENOMIC DNA]</scope>
    <source>
        <strain evidence="2">CGMCC 1.12479</strain>
    </source>
</reference>
<accession>A0ABQ1M983</accession>
<evidence type="ECO:0000313" key="1">
    <source>
        <dbReference type="EMBL" id="GGC35481.1"/>
    </source>
</evidence>
<proteinExistence type="predicted"/>
<evidence type="ECO:0000313" key="2">
    <source>
        <dbReference type="Proteomes" id="UP000635885"/>
    </source>
</evidence>
<dbReference type="EMBL" id="BMFD01000003">
    <property type="protein sequence ID" value="GGC35481.1"/>
    <property type="molecule type" value="Genomic_DNA"/>
</dbReference>
<evidence type="ECO:0008006" key="3">
    <source>
        <dbReference type="Google" id="ProtNLM"/>
    </source>
</evidence>
<name>A0ABQ1M983_9BACT</name>
<organism evidence="1 2">
    <name type="scientific">Belliella aquatica</name>
    <dbReference type="NCBI Taxonomy" id="1323734"/>
    <lineage>
        <taxon>Bacteria</taxon>
        <taxon>Pseudomonadati</taxon>
        <taxon>Bacteroidota</taxon>
        <taxon>Cytophagia</taxon>
        <taxon>Cytophagales</taxon>
        <taxon>Cyclobacteriaceae</taxon>
        <taxon>Belliella</taxon>
    </lineage>
</organism>
<sequence length="274" mass="32353">MRNTFQDFELYKFEQLSKALDRWGYPKIDFESGFKVIKGVDFEKAYKAGDIRFEADGIYLDYEGLSLKGYMFIREPYIEAHNSYPKFHIVKCKTIKDFLERGLFDKRYDFSNSEVNDLIDMTSRNLYKDEELGLCKNCKMILNSEIDTTKDFYQLLGDQEKVDDVEVDIFGYAKGWDQISRAYRDMHEYKCEECAIQMEKALDKRFIHVHHIDGVKTNNTEANFKCLCILCHANQDHIHIENFKKGSRATELKLFIEKYKSKLTILGNEYLKAL</sequence>
<dbReference type="InterPro" id="IPR003615">
    <property type="entry name" value="HNH_nuc"/>
</dbReference>
<comment type="caution">
    <text evidence="1">The sequence shown here is derived from an EMBL/GenBank/DDBJ whole genome shotgun (WGS) entry which is preliminary data.</text>
</comment>
<dbReference type="CDD" id="cd00085">
    <property type="entry name" value="HNHc"/>
    <property type="match status" value="1"/>
</dbReference>
<dbReference type="RefSeq" id="WP_188440882.1">
    <property type="nucleotide sequence ID" value="NZ_BMFD01000003.1"/>
</dbReference>